<dbReference type="GO" id="GO:0003677">
    <property type="term" value="F:DNA binding"/>
    <property type="evidence" value="ECO:0007669"/>
    <property type="project" value="UniProtKB-KW"/>
</dbReference>
<dbReference type="Gene3D" id="1.10.10.10">
    <property type="entry name" value="Winged helix-like DNA-binding domain superfamily/Winged helix DNA-binding domain"/>
    <property type="match status" value="1"/>
</dbReference>
<keyword evidence="1" id="KW-0805">Transcription regulation</keyword>
<dbReference type="CDD" id="cd07377">
    <property type="entry name" value="WHTH_GntR"/>
    <property type="match status" value="1"/>
</dbReference>
<keyword evidence="2" id="KW-0238">DNA-binding</keyword>
<dbReference type="InterPro" id="IPR036388">
    <property type="entry name" value="WH-like_DNA-bd_sf"/>
</dbReference>
<feature type="domain" description="HTH gntR-type" evidence="4">
    <location>
        <begin position="39"/>
        <end position="106"/>
    </location>
</feature>
<dbReference type="PROSITE" id="PS50949">
    <property type="entry name" value="HTH_GNTR"/>
    <property type="match status" value="1"/>
</dbReference>
<evidence type="ECO:0000259" key="4">
    <source>
        <dbReference type="PROSITE" id="PS50949"/>
    </source>
</evidence>
<dbReference type="Pfam" id="PF00392">
    <property type="entry name" value="GntR"/>
    <property type="match status" value="1"/>
</dbReference>
<keyword evidence="3" id="KW-0804">Transcription</keyword>
<dbReference type="InterPro" id="IPR036390">
    <property type="entry name" value="WH_DNA-bd_sf"/>
</dbReference>
<dbReference type="Gene3D" id="1.20.120.530">
    <property type="entry name" value="GntR ligand-binding domain-like"/>
    <property type="match status" value="1"/>
</dbReference>
<evidence type="ECO:0000313" key="6">
    <source>
        <dbReference type="Proteomes" id="UP000269573"/>
    </source>
</evidence>
<dbReference type="Pfam" id="PF07729">
    <property type="entry name" value="FCD"/>
    <property type="match status" value="1"/>
</dbReference>
<evidence type="ECO:0000256" key="3">
    <source>
        <dbReference type="ARBA" id="ARBA00023163"/>
    </source>
</evidence>
<dbReference type="SUPFAM" id="SSF46785">
    <property type="entry name" value="Winged helix' DNA-binding domain"/>
    <property type="match status" value="1"/>
</dbReference>
<protein>
    <submittedName>
        <fullName evidence="5">GntR family transcriptional regulator</fullName>
    </submittedName>
</protein>
<dbReference type="SUPFAM" id="SSF48008">
    <property type="entry name" value="GntR ligand-binding domain-like"/>
    <property type="match status" value="1"/>
</dbReference>
<dbReference type="AlphaFoldDB" id="A0A3M8DK48"/>
<name>A0A3M8DK48_9BACL</name>
<dbReference type="InterPro" id="IPR000524">
    <property type="entry name" value="Tscrpt_reg_HTH_GntR"/>
</dbReference>
<dbReference type="SMART" id="SM00895">
    <property type="entry name" value="FCD"/>
    <property type="match status" value="1"/>
</dbReference>
<organism evidence="5 6">
    <name type="scientific">Brevibacillus nitrificans</name>
    <dbReference type="NCBI Taxonomy" id="651560"/>
    <lineage>
        <taxon>Bacteria</taxon>
        <taxon>Bacillati</taxon>
        <taxon>Bacillota</taxon>
        <taxon>Bacilli</taxon>
        <taxon>Bacillales</taxon>
        <taxon>Paenibacillaceae</taxon>
        <taxon>Brevibacillus</taxon>
    </lineage>
</organism>
<evidence type="ECO:0000256" key="1">
    <source>
        <dbReference type="ARBA" id="ARBA00023015"/>
    </source>
</evidence>
<dbReference type="EMBL" id="RHHU01000003">
    <property type="protein sequence ID" value="RNB88492.1"/>
    <property type="molecule type" value="Genomic_DNA"/>
</dbReference>
<evidence type="ECO:0000256" key="2">
    <source>
        <dbReference type="ARBA" id="ARBA00023125"/>
    </source>
</evidence>
<evidence type="ECO:0000313" key="5">
    <source>
        <dbReference type="EMBL" id="RNB88492.1"/>
    </source>
</evidence>
<dbReference type="PANTHER" id="PTHR43537:SF5">
    <property type="entry name" value="UXU OPERON TRANSCRIPTIONAL REGULATOR"/>
    <property type="match status" value="1"/>
</dbReference>
<dbReference type="InterPro" id="IPR011711">
    <property type="entry name" value="GntR_C"/>
</dbReference>
<reference evidence="5 6" key="1">
    <citation type="submission" date="2018-10" db="EMBL/GenBank/DDBJ databases">
        <title>Phylogenomics of Brevibacillus.</title>
        <authorList>
            <person name="Dunlap C."/>
        </authorList>
    </citation>
    <scope>NUCLEOTIDE SEQUENCE [LARGE SCALE GENOMIC DNA]</scope>
    <source>
        <strain evidence="5 6">JCM 15774</strain>
    </source>
</reference>
<comment type="caution">
    <text evidence="5">The sequence shown here is derived from an EMBL/GenBank/DDBJ whole genome shotgun (WGS) entry which is preliminary data.</text>
</comment>
<proteinExistence type="predicted"/>
<dbReference type="SMART" id="SM00345">
    <property type="entry name" value="HTH_GNTR"/>
    <property type="match status" value="1"/>
</dbReference>
<keyword evidence="6" id="KW-1185">Reference proteome</keyword>
<dbReference type="PANTHER" id="PTHR43537">
    <property type="entry name" value="TRANSCRIPTIONAL REGULATOR, GNTR FAMILY"/>
    <property type="match status" value="1"/>
</dbReference>
<dbReference type="InterPro" id="IPR008920">
    <property type="entry name" value="TF_FadR/GntR_C"/>
</dbReference>
<dbReference type="Proteomes" id="UP000269573">
    <property type="component" value="Unassembled WGS sequence"/>
</dbReference>
<gene>
    <name evidence="5" type="ORF">EDM59_05060</name>
</gene>
<accession>A0A3M8DK48</accession>
<dbReference type="GO" id="GO:0003700">
    <property type="term" value="F:DNA-binding transcription factor activity"/>
    <property type="evidence" value="ECO:0007669"/>
    <property type="project" value="InterPro"/>
</dbReference>
<sequence>MHPVTKQKRTIHERYIAGICLGYDRSTLGVITILEDKQKSRAESVYQYLKQKIIYDELPPGTFLREGELAAELEVSKTPVREALNGLKFEGLVDVIPYKGYMVSQFSFQELKDLFELRIILEKACVELAIQNITKSQLERFKELALREFDVDSVEARKEFMKVNIGFHSYLGEVSGNKQLAALLESTIQKLQRGLFQALKESSLKTMVEEHLQIVKAIEEKNESLAKSIVTKHARDSHFNILTINRILS</sequence>